<reference evidence="9" key="1">
    <citation type="submission" date="2020-07" db="EMBL/GenBank/DDBJ databases">
        <title>A new Micromonospora strain with potent antibiotic activity isolated from the microbiome of a mid-Atlantic deep-sea sponge.</title>
        <authorList>
            <person name="Back C.R."/>
            <person name="Stennett H.L."/>
            <person name="Williams S.E."/>
            <person name="Wang L."/>
            <person name="Ojeda Gomez J."/>
            <person name="Abdulle O.M."/>
            <person name="Duffy T."/>
            <person name="Hendry K.R."/>
            <person name="Powell D."/>
            <person name="Stach J.E."/>
            <person name="Essex-Lopresti A.E."/>
            <person name="Willis C.L."/>
            <person name="Curnow P."/>
            <person name="Race P.R."/>
        </authorList>
    </citation>
    <scope>NUCLEOTIDE SEQUENCE [LARGE SCALE GENOMIC DNA]</scope>
    <source>
        <strain evidence="9">28ISP2-46</strain>
    </source>
</reference>
<feature type="domain" description="Carrier" evidence="7">
    <location>
        <begin position="1603"/>
        <end position="1678"/>
    </location>
</feature>
<organism evidence="8 9">
    <name type="scientific">Micromonospora robiginosa</name>
    <dbReference type="NCBI Taxonomy" id="2749844"/>
    <lineage>
        <taxon>Bacteria</taxon>
        <taxon>Bacillati</taxon>
        <taxon>Actinomycetota</taxon>
        <taxon>Actinomycetes</taxon>
        <taxon>Micromonosporales</taxon>
        <taxon>Micromonosporaceae</taxon>
        <taxon>Micromonospora</taxon>
    </lineage>
</organism>
<dbReference type="InterPro" id="IPR042099">
    <property type="entry name" value="ANL_N_sf"/>
</dbReference>
<evidence type="ECO:0000256" key="2">
    <source>
        <dbReference type="ARBA" id="ARBA00022450"/>
    </source>
</evidence>
<dbReference type="SMART" id="SM00823">
    <property type="entry name" value="PKS_PP"/>
    <property type="match status" value="3"/>
</dbReference>
<evidence type="ECO:0000313" key="8">
    <source>
        <dbReference type="EMBL" id="QLQ36675.1"/>
    </source>
</evidence>
<dbReference type="InterPro" id="IPR020806">
    <property type="entry name" value="PKS_PP-bd"/>
</dbReference>
<evidence type="ECO:0000259" key="7">
    <source>
        <dbReference type="PROSITE" id="PS50075"/>
    </source>
</evidence>
<dbReference type="Gene3D" id="2.30.38.10">
    <property type="entry name" value="Luciferase, Domain 3"/>
    <property type="match status" value="2"/>
</dbReference>
<dbReference type="GO" id="GO:0043041">
    <property type="term" value="P:amino acid activation for nonribosomal peptide biosynthetic process"/>
    <property type="evidence" value="ECO:0007669"/>
    <property type="project" value="TreeGrafter"/>
</dbReference>
<dbReference type="InterPro" id="IPR006162">
    <property type="entry name" value="Ppantetheine_attach_site"/>
</dbReference>
<dbReference type="PROSITE" id="PS00455">
    <property type="entry name" value="AMP_BINDING"/>
    <property type="match status" value="3"/>
</dbReference>
<dbReference type="KEGG" id="mfeu:H1D33_25985"/>
<dbReference type="GO" id="GO:0071766">
    <property type="term" value="P:Actinobacterium-type cell wall biogenesis"/>
    <property type="evidence" value="ECO:0007669"/>
    <property type="project" value="UniProtKB-ARBA"/>
</dbReference>
<dbReference type="SUPFAM" id="SSF52777">
    <property type="entry name" value="CoA-dependent acyltransferases"/>
    <property type="match status" value="4"/>
</dbReference>
<keyword evidence="4" id="KW-0276">Fatty acid metabolism</keyword>
<evidence type="ECO:0000313" key="9">
    <source>
        <dbReference type="Proteomes" id="UP000510844"/>
    </source>
</evidence>
<dbReference type="GO" id="GO:0006631">
    <property type="term" value="P:fatty acid metabolic process"/>
    <property type="evidence" value="ECO:0007669"/>
    <property type="project" value="UniProtKB-KW"/>
</dbReference>
<evidence type="ECO:0000256" key="3">
    <source>
        <dbReference type="ARBA" id="ARBA00022553"/>
    </source>
</evidence>
<dbReference type="CDD" id="cd05931">
    <property type="entry name" value="FAAL"/>
    <property type="match status" value="1"/>
</dbReference>
<name>A0A7L6B4F1_9ACTN</name>
<dbReference type="GO" id="GO:0005737">
    <property type="term" value="C:cytoplasm"/>
    <property type="evidence" value="ECO:0007669"/>
    <property type="project" value="TreeGrafter"/>
</dbReference>
<dbReference type="InterPro" id="IPR020845">
    <property type="entry name" value="AMP-binding_CS"/>
</dbReference>
<feature type="compositionally biased region" description="Pro residues" evidence="6">
    <location>
        <begin position="814"/>
        <end position="823"/>
    </location>
</feature>
<keyword evidence="3" id="KW-0597">Phosphoprotein</keyword>
<keyword evidence="9" id="KW-1185">Reference proteome</keyword>
<dbReference type="InterPro" id="IPR001242">
    <property type="entry name" value="Condensation_dom"/>
</dbReference>
<feature type="compositionally biased region" description="Gly residues" evidence="6">
    <location>
        <begin position="856"/>
        <end position="865"/>
    </location>
</feature>
<dbReference type="Gene3D" id="3.30.559.10">
    <property type="entry name" value="Chloramphenicol acetyltransferase-like domain"/>
    <property type="match status" value="2"/>
</dbReference>
<gene>
    <name evidence="8" type="ORF">H1D33_25985</name>
</gene>
<dbReference type="Pfam" id="PF00501">
    <property type="entry name" value="AMP-binding"/>
    <property type="match status" value="3"/>
</dbReference>
<dbReference type="GO" id="GO:0003824">
    <property type="term" value="F:catalytic activity"/>
    <property type="evidence" value="ECO:0007669"/>
    <property type="project" value="InterPro"/>
</dbReference>
<protein>
    <submittedName>
        <fullName evidence="8">Non-ribosomal peptide synthetase</fullName>
    </submittedName>
</protein>
<sequence length="2719" mass="284247">MALHHGSAPLLDVLWRRAEREPERVGYLEAVDGDEPLRGLSYARLAGRVEEVATALRAGGVRPGERVALALPGGLEYLVRLLGCLAAGAVAVPLPPRARARDEDESPRARLAAHPVVRASGAVAAFTAPDLLDLRVTADLTHATPAPEGVAVLQYTSGSTGVPKGVMVTHDSIAHNLAAITSGMSLTEADRGLVWLPPYHDMGLFGGLLSPVWSGMSMTLLSTEAFARRPLSWLRLVSEHRVTLSGGPNFAFDACVDRIPAQERAALDLSAWEIAFVGAEPVRARTLRRFAEAFAVAGFRPEAFYPCYGMAETTLIISGGRRGGGLRTLPPDRPRRPEQVSCGPALGGLRVRAVDPDTGVEMPPGDVGELVVSGPSVTRGYWRDEAATAAVYGSDGLRTGDLGRIVDGEVYLTGRRKDTIVVRGRNLAPEDIEEVARAADPALSGSVVAAFAVDDGTERLVLAAETPTRGPDAADPGPLLARLRAAIGDAFGVQPHAVLAVRRGSLPRTTSGKVRRSVSRDRYLEGTLRVLAEDRLRDAPAQTPPLPSRAELDALPTDERVAAVAAALRARLAAFVAPSGERPDDLLDGDASPVAAGLDSLAMAQLHGDLTAAWDVGLPMSALSAAASVTELAGAVVAHWPTGTGPGVRPGAQPGQSPDDETGESIAEANLAATRYLEQRRPGTSMYVLGRAFRLPTDADLDALRATLRLLGARHPALLGTPPGRSTPTGELPLHTVDARGRDRAEVAALVQAAARAPFGPGEARLRATVVDAGVDRFLALAAHHTAVDLWSASILVGEFAAAYRAFAAGRTPELPPSGPPPGATTARGADRAALRDWWARTLREHEDAALPVDRTGGGAPGGPAGAVRGLLPGVTRDDVARAAAALGTTPFTVLFTAVTAVLGGYCGAGAVTVGVPVAARTDPAVRNTVGFLANTLPIRVETTGAVTAADLTARAHAAITGALDHHELPFAQIVVAAGASRPDGRNPLFDVMFVHHTPPPFAPSGTAALALGAAGERLDLGGLVLTAEPVLPTDAQVPLCVEVAHTDAGTAIQVRYAADLFDPETATAIGARCADAVRRVVADPAVPLDALLADDTVTAPAAAAVPAGPDLLARIDRVRRRDAVAVRHGARSLTYAALERHSTEVARRLRRLGVGPEVVVGVAVSRTERLPLALLGILRAGGAYCPLDLTLPPARLAAVLDEARPTVVVTESALVDRVPTGPRRLLLDDPHDSGDGAAGLPPPLPPAVVHPDQLAYVLFTSGSTGRPKSVALTHRGLAAFAAWGVEAYRADEWRGVLAGTPLSFDLSVFELLVPLAAGGTVVVAGHALDLPRLPGREHLTLLNTVPSIAAHLLLDGLPAGAGTVNLAGEPLPARLAAELHRQGVRRVVNLYGPTEATTYATGGEVDPSGSRLVDIGTGLPAVTAVVRTPSGRPAGDGVVGELHLGGPHLARGYLGRPAGTAELFVPDPAGGGRREYRSGDLARRRPDGTLLYLGRTDRQVKVRGVRIELDEVEVVVGAYPGVAEAAVGVHRPTASDALLVAYVTGAATDAELREHAAARLPATMVPARWIRLDRLPRNRHGKLDRAALAAVPVPAAEPGAERPASPTERLVAGVWAEVLGTDRPTPDTDFVGAGGHSLLAMRLVARLEERTGARITLDRLFDAPTVAGVAALVEKALVATTPVLTEPVETVESHPLTFTQERMWLLHALDPDSAAYHVAAEVRFDGPLDGARLERALRSVVDRHAGLRAHLALDGAAQRVLPADGVPWVALPAHDVPADDADALVARLAREPFDLTAAPPWRIRLLRVAPERHRLVFVAHHAICDGWSLELLAGDLTRAYRTDAPLPAAGSVAHVAAAQRRRWADTGRAELDWWRERLDGLPALRLPAHRRPAGDARRPAGQVHHELPADVTAGLTALARTVDATPFTALAALLAAALGGHAGQDRFGIGMAVAGRSGAGTADVFGCLANTVVLRADLTGAPSMRELVTRMRRELVGALAHGDAPFADVVRAAAAGSAATTPLFQVMLGDQPADVSVDLDGVTARTVPLSTGTAKFDLSVLTETLPGGAVRLAVEFDAEMFDAATVQRFTERAGRLAAAAVDAPDQPLSHLPLADAADLALVDDWGDGGPLPDLGTGWLHEAVLTAAARVPDRIAVAAAGVSLTYRALRRRVAQLAAGLRARGIGTEDLVAICHSRTVDLPVAMLGVLAAGAAYLPVRDNDPPERRAAMLHDARARLVLADAETASWLDGYGVPVVSVDELVATPESATSTADPAPLVDPRQLAYVLYTSGSTGRPKGVGVTHEGALARIGWGIATFDRHELAGLLAATSIVFDLSLFELFTPLTAGGTVVLAESVLDLPALPDRDRVTMVTTVPSGMSALLDIDGWPATVHTVGLGGEALSPRLARRVWERGPRRVVNLYGTTEDSFCSTWVELHPDDVLITTGRPLPGSRVVVANAALLPVPPGVPGEIVSAGAGVSRGYLGRPGLTADVFVPDPAGPPGHRQYRTGDHGRWTAAGLEVAGRLDHQVKIRGHRVELGEVEAAIAAVPGVAETVALVDGVPGASTRRLVAFVRPDGEHGVLDTAGVRAELRRRLPDYMVPAAFVFLDVMPRTPSGKLDRAALAALPISGAEGTAAPGDAPRGQTETEVALLWQGMTGASRVTRDDRFFELGGDSLLAARMTTRLNDRFGVAVPLRQIFEDDRLAAFARRIDEGLRAG</sequence>
<dbReference type="InterPro" id="IPR040097">
    <property type="entry name" value="FAAL/FAAC"/>
</dbReference>
<dbReference type="InterPro" id="IPR045851">
    <property type="entry name" value="AMP-bd_C_sf"/>
</dbReference>
<dbReference type="RefSeq" id="WP_181569190.1">
    <property type="nucleotide sequence ID" value="NZ_CP059322.2"/>
</dbReference>
<evidence type="ECO:0000256" key="1">
    <source>
        <dbReference type="ARBA" id="ARBA00001957"/>
    </source>
</evidence>
<proteinExistence type="predicted"/>
<feature type="region of interest" description="Disordered" evidence="6">
    <location>
        <begin position="1223"/>
        <end position="1243"/>
    </location>
</feature>
<dbReference type="InterPro" id="IPR000873">
    <property type="entry name" value="AMP-dep_synth/lig_dom"/>
</dbReference>
<evidence type="ECO:0000256" key="6">
    <source>
        <dbReference type="SAM" id="MobiDB-lite"/>
    </source>
</evidence>
<dbReference type="FunFam" id="3.40.50.980:FF:000001">
    <property type="entry name" value="Non-ribosomal peptide synthetase"/>
    <property type="match status" value="1"/>
</dbReference>
<evidence type="ECO:0000256" key="5">
    <source>
        <dbReference type="ARBA" id="ARBA00023098"/>
    </source>
</evidence>
<dbReference type="Pfam" id="PF13193">
    <property type="entry name" value="AMP-binding_C"/>
    <property type="match status" value="2"/>
</dbReference>
<dbReference type="SUPFAM" id="SSF56801">
    <property type="entry name" value="Acetyl-CoA synthetase-like"/>
    <property type="match status" value="3"/>
</dbReference>
<dbReference type="PROSITE" id="PS00012">
    <property type="entry name" value="PHOSPHOPANTETHEINE"/>
    <property type="match status" value="2"/>
</dbReference>
<dbReference type="SUPFAM" id="SSF47336">
    <property type="entry name" value="ACP-like"/>
    <property type="match status" value="3"/>
</dbReference>
<dbReference type="Gene3D" id="1.10.1200.10">
    <property type="entry name" value="ACP-like"/>
    <property type="match status" value="3"/>
</dbReference>
<feature type="compositionally biased region" description="Basic and acidic residues" evidence="6">
    <location>
        <begin position="1226"/>
        <end position="1235"/>
    </location>
</feature>
<dbReference type="Pfam" id="PF00668">
    <property type="entry name" value="Condensation"/>
    <property type="match status" value="2"/>
</dbReference>
<dbReference type="Gene3D" id="3.30.300.30">
    <property type="match status" value="3"/>
</dbReference>
<dbReference type="FunFam" id="3.30.300.30:FF:000015">
    <property type="entry name" value="Nonribosomal peptide synthase SidD"/>
    <property type="match status" value="1"/>
</dbReference>
<dbReference type="EMBL" id="CP059322">
    <property type="protein sequence ID" value="QLQ36675.1"/>
    <property type="molecule type" value="Genomic_DNA"/>
</dbReference>
<dbReference type="GO" id="GO:0044550">
    <property type="term" value="P:secondary metabolite biosynthetic process"/>
    <property type="evidence" value="ECO:0007669"/>
    <property type="project" value="TreeGrafter"/>
</dbReference>
<dbReference type="PROSITE" id="PS50075">
    <property type="entry name" value="CARRIER"/>
    <property type="match status" value="2"/>
</dbReference>
<dbReference type="PANTHER" id="PTHR45527:SF1">
    <property type="entry name" value="FATTY ACID SYNTHASE"/>
    <property type="match status" value="1"/>
</dbReference>
<dbReference type="GO" id="GO:0008610">
    <property type="term" value="P:lipid biosynthetic process"/>
    <property type="evidence" value="ECO:0007669"/>
    <property type="project" value="InterPro"/>
</dbReference>
<dbReference type="InterPro" id="IPR010071">
    <property type="entry name" value="AA_adenyl_dom"/>
</dbReference>
<dbReference type="InterPro" id="IPR023213">
    <property type="entry name" value="CAT-like_dom_sf"/>
</dbReference>
<dbReference type="InterPro" id="IPR009081">
    <property type="entry name" value="PP-bd_ACP"/>
</dbReference>
<dbReference type="CDD" id="cd19531">
    <property type="entry name" value="LCL_NRPS-like"/>
    <property type="match status" value="1"/>
</dbReference>
<reference evidence="8 9" key="2">
    <citation type="journal article" date="2021" name="Mar. Drugs">
        <title>A New Micromonospora Strain with Antibiotic Activity Isolated from the Microbiome of a Mid-Atlantic Deep-Sea Sponge.</title>
        <authorList>
            <person name="Back C.R."/>
            <person name="Stennett H.L."/>
            <person name="Williams S.E."/>
            <person name="Wang L."/>
            <person name="Ojeda Gomez J."/>
            <person name="Abdulle O.M."/>
            <person name="Duffy T."/>
            <person name="Neal C."/>
            <person name="Mantell J."/>
            <person name="Jepson M.A."/>
            <person name="Hendry K.R."/>
            <person name="Powell D."/>
            <person name="Stach J.E.M."/>
            <person name="Essex-Lopresti A.E."/>
            <person name="Willis C.L."/>
            <person name="Curnow P."/>
            <person name="Race P.R."/>
        </authorList>
    </citation>
    <scope>NUCLEOTIDE SEQUENCE [LARGE SCALE GENOMIC DNA]</scope>
    <source>
        <strain evidence="8 9">28ISP2-46</strain>
    </source>
</reference>
<dbReference type="InterPro" id="IPR036736">
    <property type="entry name" value="ACP-like_sf"/>
</dbReference>
<feature type="region of interest" description="Disordered" evidence="6">
    <location>
        <begin position="811"/>
        <end position="831"/>
    </location>
</feature>
<dbReference type="Pfam" id="PF00550">
    <property type="entry name" value="PP-binding"/>
    <property type="match status" value="2"/>
</dbReference>
<comment type="cofactor">
    <cofactor evidence="1">
        <name>pantetheine 4'-phosphate</name>
        <dbReference type="ChEBI" id="CHEBI:47942"/>
    </cofactor>
</comment>
<dbReference type="GO" id="GO:0031177">
    <property type="term" value="F:phosphopantetheine binding"/>
    <property type="evidence" value="ECO:0007669"/>
    <property type="project" value="InterPro"/>
</dbReference>
<dbReference type="PANTHER" id="PTHR45527">
    <property type="entry name" value="NONRIBOSOMAL PEPTIDE SYNTHETASE"/>
    <property type="match status" value="1"/>
</dbReference>
<dbReference type="Gene3D" id="3.30.559.30">
    <property type="entry name" value="Nonribosomal peptide synthetase, condensation domain"/>
    <property type="match status" value="2"/>
</dbReference>
<keyword evidence="5" id="KW-0443">Lipid metabolism</keyword>
<dbReference type="Gene3D" id="3.40.50.12780">
    <property type="entry name" value="N-terminal domain of ligase-like"/>
    <property type="match status" value="1"/>
</dbReference>
<dbReference type="Proteomes" id="UP000510844">
    <property type="component" value="Chromosome"/>
</dbReference>
<evidence type="ECO:0000256" key="4">
    <source>
        <dbReference type="ARBA" id="ARBA00022832"/>
    </source>
</evidence>
<dbReference type="Gene3D" id="3.40.50.980">
    <property type="match status" value="4"/>
</dbReference>
<feature type="region of interest" description="Disordered" evidence="6">
    <location>
        <begin position="641"/>
        <end position="663"/>
    </location>
</feature>
<feature type="domain" description="Carrier" evidence="7">
    <location>
        <begin position="2641"/>
        <end position="2716"/>
    </location>
</feature>
<feature type="region of interest" description="Disordered" evidence="6">
    <location>
        <begin position="849"/>
        <end position="869"/>
    </location>
</feature>
<dbReference type="InterPro" id="IPR025110">
    <property type="entry name" value="AMP-bd_C"/>
</dbReference>
<dbReference type="NCBIfam" id="TIGR01733">
    <property type="entry name" value="AA-adenyl-dom"/>
    <property type="match status" value="2"/>
</dbReference>
<keyword evidence="2" id="KW-0596">Phosphopantetheine</keyword>
<accession>A0A7L6B4F1</accession>